<evidence type="ECO:0008006" key="9">
    <source>
        <dbReference type="Google" id="ProtNLM"/>
    </source>
</evidence>
<dbReference type="RefSeq" id="XP_038811244.1">
    <property type="nucleotide sequence ID" value="XM_038952594.1"/>
</dbReference>
<keyword evidence="3" id="KW-0560">Oxidoreductase</keyword>
<organism evidence="7 8">
    <name type="scientific">Botrytis deweyae</name>
    <dbReference type="NCBI Taxonomy" id="2478750"/>
    <lineage>
        <taxon>Eukaryota</taxon>
        <taxon>Fungi</taxon>
        <taxon>Dikarya</taxon>
        <taxon>Ascomycota</taxon>
        <taxon>Pezizomycotina</taxon>
        <taxon>Leotiomycetes</taxon>
        <taxon>Helotiales</taxon>
        <taxon>Sclerotiniaceae</taxon>
        <taxon>Botrytis</taxon>
    </lineage>
</organism>
<dbReference type="GeneID" id="62231747"/>
<gene>
    <name evidence="7" type="ORF">EAE98_004973</name>
</gene>
<dbReference type="Pfam" id="PF20150">
    <property type="entry name" value="2EXR"/>
    <property type="match status" value="1"/>
</dbReference>
<keyword evidence="2" id="KW-0223">Dioxygenase</keyword>
<evidence type="ECO:0000313" key="7">
    <source>
        <dbReference type="EMBL" id="KAF7930573.1"/>
    </source>
</evidence>
<dbReference type="EMBL" id="RCSX01000009">
    <property type="protein sequence ID" value="KAF7930573.1"/>
    <property type="molecule type" value="Genomic_DNA"/>
</dbReference>
<reference evidence="7 8" key="1">
    <citation type="journal article" date="2020" name="Genome Biol. Evol.">
        <title>Comparative genomics of Sclerotiniaceae.</title>
        <authorList>
            <person name="Valero Jimenez C.A."/>
            <person name="Steentjes M."/>
            <person name="Scholten O.E."/>
            <person name="Van Kan J.A.L."/>
        </authorList>
    </citation>
    <scope>NUCLEOTIDE SEQUENCE [LARGE SCALE GENOMIC DNA]</scope>
    <source>
        <strain evidence="7 8">B1</strain>
    </source>
</reference>
<dbReference type="PANTHER" id="PTHR16557">
    <property type="entry name" value="ALKYLATED DNA REPAIR PROTEIN ALKB-RELATED"/>
    <property type="match status" value="1"/>
</dbReference>
<dbReference type="InterPro" id="IPR045518">
    <property type="entry name" value="2EXR"/>
</dbReference>
<dbReference type="Gene3D" id="2.60.120.590">
    <property type="entry name" value="Alpha-ketoglutarate-dependent dioxygenase AlkB-like"/>
    <property type="match status" value="1"/>
</dbReference>
<dbReference type="SUPFAM" id="SSF51197">
    <property type="entry name" value="Clavaminate synthase-like"/>
    <property type="match status" value="1"/>
</dbReference>
<feature type="domain" description="2EXR" evidence="6">
    <location>
        <begin position="399"/>
        <end position="533"/>
    </location>
</feature>
<keyword evidence="1" id="KW-0479">Metal-binding</keyword>
<sequence length="758" mass="87125">MNICRTVAPARKTLRIGNFQKSKTCSGQLYRSRERTTPHVTMDGPSHGHHGHDTHAMPPQAICDAYKKYQRMSDAAVNDDLEIVDFTRGLTPEQQEKLSPVGVVPSELIAKAQKEFMNTGAENDSGFPAACTIYEHSGFPGLRLLPALLPPETQSLFVSRLLHRELSNPLHKTNFHDDYDIPYPPLDSSFFTYPHQAKNQVFAPKDPNSRHKPLNAAQALQKKFRWLTLGSQYDWNTRAYPSSSPTPFPTDVSRLVTTLFQNAFTPESGVVLMYSTKDFMPVHRDVSEECERGLASFTLGCDGLFVISRDVRKGEEHIDNREQDFVCIRVRSGDVIQMGGETRWAWHAMPKIIAGTCPPCLETWPVGSTEEGREPKEYERWRGYMKAILTMSTKIGKTFTPFRKLPLELRLMIWKLAKPAGRIIELNLLERSAIREEWNLDQSPQAPGQSDQAENGDEKPVRYNKLWGFRSNASIPALLLACRESHEVASMWYPRVFQCYADNPETLKFPPAIQGPGSVSLPQTYFNFEEDTLFITPDTFRPRYNAENAEIIRRLYSLARVPGHTILGVSRLVYDPDFLRVENLAIQLTSDQWNFNWDAHADWLARCLERGFRDLKTLTIVVDHHVLSPRWRATQGVKMSKEDRANLVYMDELIDVQDACRFYHPNRPILEQEKRKWTEPKPNASHFTQTHIRKLTQNMMEVLREEHIKAGKLMWDLPEIQFKIVLPAKIKANLGRNMRRYKERFAGWQREAASKSKE</sequence>
<comment type="caution">
    <text evidence="7">The sequence shown here is derived from an EMBL/GenBank/DDBJ whole genome shotgun (WGS) entry which is preliminary data.</text>
</comment>
<dbReference type="InterPro" id="IPR037151">
    <property type="entry name" value="AlkB-like_sf"/>
</dbReference>
<protein>
    <recommendedName>
        <fullName evidence="9">Alpha-ketoglutarate-dependent dioxygenase AlkB-like domain-containing protein</fullName>
    </recommendedName>
</protein>
<evidence type="ECO:0000259" key="5">
    <source>
        <dbReference type="Pfam" id="PF13532"/>
    </source>
</evidence>
<keyword evidence="4" id="KW-0408">Iron</keyword>
<evidence type="ECO:0000259" key="6">
    <source>
        <dbReference type="Pfam" id="PF20150"/>
    </source>
</evidence>
<dbReference type="Proteomes" id="UP000783213">
    <property type="component" value="Unassembled WGS sequence"/>
</dbReference>
<accession>A0ABQ7IPW9</accession>
<evidence type="ECO:0000313" key="8">
    <source>
        <dbReference type="Proteomes" id="UP000783213"/>
    </source>
</evidence>
<keyword evidence="8" id="KW-1185">Reference proteome</keyword>
<proteinExistence type="predicted"/>
<feature type="domain" description="Alpha-ketoglutarate-dependent dioxygenase AlkB-like" evidence="5">
    <location>
        <begin position="210"/>
        <end position="356"/>
    </location>
</feature>
<evidence type="ECO:0000256" key="4">
    <source>
        <dbReference type="ARBA" id="ARBA00023004"/>
    </source>
</evidence>
<dbReference type="InterPro" id="IPR027450">
    <property type="entry name" value="AlkB-like"/>
</dbReference>
<evidence type="ECO:0000256" key="2">
    <source>
        <dbReference type="ARBA" id="ARBA00022964"/>
    </source>
</evidence>
<name>A0ABQ7IPW9_9HELO</name>
<evidence type="ECO:0000256" key="1">
    <source>
        <dbReference type="ARBA" id="ARBA00022723"/>
    </source>
</evidence>
<dbReference type="PANTHER" id="PTHR16557:SF3">
    <property type="entry name" value="ALPHA-KETOGLUTARATE-DEPENDENT DIOXYGENASE ALKB-LIKE DOMAIN-CONTAINING PROTEIN"/>
    <property type="match status" value="1"/>
</dbReference>
<evidence type="ECO:0000256" key="3">
    <source>
        <dbReference type="ARBA" id="ARBA00023002"/>
    </source>
</evidence>
<dbReference type="Pfam" id="PF13532">
    <property type="entry name" value="2OG-FeII_Oxy_2"/>
    <property type="match status" value="1"/>
</dbReference>
<dbReference type="InterPro" id="IPR004574">
    <property type="entry name" value="Alkb"/>
</dbReference>